<gene>
    <name evidence="2" type="ORF">WJX72_006108</name>
</gene>
<proteinExistence type="predicted"/>
<evidence type="ECO:0000256" key="1">
    <source>
        <dbReference type="SAM" id="MobiDB-lite"/>
    </source>
</evidence>
<evidence type="ECO:0000313" key="3">
    <source>
        <dbReference type="Proteomes" id="UP001489004"/>
    </source>
</evidence>
<dbReference type="Proteomes" id="UP001489004">
    <property type="component" value="Unassembled WGS sequence"/>
</dbReference>
<sequence>MQVHVTAGGSICMAAHQSATALLAAGAPTADPGRRRHQQAGLRIQVTTAGGLQADRAAPATSMPPPAPPPVPMGFHPQSLRNIKGILQCS</sequence>
<organism evidence="2 3">
    <name type="scientific">[Myrmecia] bisecta</name>
    <dbReference type="NCBI Taxonomy" id="41462"/>
    <lineage>
        <taxon>Eukaryota</taxon>
        <taxon>Viridiplantae</taxon>
        <taxon>Chlorophyta</taxon>
        <taxon>core chlorophytes</taxon>
        <taxon>Trebouxiophyceae</taxon>
        <taxon>Trebouxiales</taxon>
        <taxon>Trebouxiaceae</taxon>
        <taxon>Myrmecia</taxon>
    </lineage>
</organism>
<feature type="compositionally biased region" description="Pro residues" evidence="1">
    <location>
        <begin position="62"/>
        <end position="72"/>
    </location>
</feature>
<comment type="caution">
    <text evidence="2">The sequence shown here is derived from an EMBL/GenBank/DDBJ whole genome shotgun (WGS) entry which is preliminary data.</text>
</comment>
<dbReference type="AlphaFoldDB" id="A0AAW1P3H1"/>
<evidence type="ECO:0000313" key="2">
    <source>
        <dbReference type="EMBL" id="KAK9803161.1"/>
    </source>
</evidence>
<keyword evidence="3" id="KW-1185">Reference proteome</keyword>
<name>A0AAW1P3H1_9CHLO</name>
<dbReference type="EMBL" id="JALJOR010000023">
    <property type="protein sequence ID" value="KAK9803161.1"/>
    <property type="molecule type" value="Genomic_DNA"/>
</dbReference>
<protein>
    <submittedName>
        <fullName evidence="2">Uncharacterized protein</fullName>
    </submittedName>
</protein>
<feature type="region of interest" description="Disordered" evidence="1">
    <location>
        <begin position="56"/>
        <end position="76"/>
    </location>
</feature>
<accession>A0AAW1P3H1</accession>
<reference evidence="2 3" key="1">
    <citation type="journal article" date="2024" name="Nat. Commun.">
        <title>Phylogenomics reveals the evolutionary origins of lichenization in chlorophyte algae.</title>
        <authorList>
            <person name="Puginier C."/>
            <person name="Libourel C."/>
            <person name="Otte J."/>
            <person name="Skaloud P."/>
            <person name="Haon M."/>
            <person name="Grisel S."/>
            <person name="Petersen M."/>
            <person name="Berrin J.G."/>
            <person name="Delaux P.M."/>
            <person name="Dal Grande F."/>
            <person name="Keller J."/>
        </authorList>
    </citation>
    <scope>NUCLEOTIDE SEQUENCE [LARGE SCALE GENOMIC DNA]</scope>
    <source>
        <strain evidence="2 3">SAG 2043</strain>
    </source>
</reference>